<evidence type="ECO:0000313" key="3">
    <source>
        <dbReference type="EMBL" id="KAK7692757.1"/>
    </source>
</evidence>
<gene>
    <name evidence="3" type="ORF">QCA50_004390</name>
</gene>
<protein>
    <recommendedName>
        <fullName evidence="5">F-box domain-containing protein</fullName>
    </recommendedName>
</protein>
<dbReference type="Gene3D" id="3.80.10.10">
    <property type="entry name" value="Ribonuclease Inhibitor"/>
    <property type="match status" value="1"/>
</dbReference>
<dbReference type="EMBL" id="JASBNA010000004">
    <property type="protein sequence ID" value="KAK7692757.1"/>
    <property type="molecule type" value="Genomic_DNA"/>
</dbReference>
<accession>A0AAW0GS33</accession>
<feature type="transmembrane region" description="Helical" evidence="2">
    <location>
        <begin position="781"/>
        <end position="800"/>
    </location>
</feature>
<reference evidence="3 4" key="1">
    <citation type="submission" date="2022-09" db="EMBL/GenBank/DDBJ databases">
        <authorList>
            <person name="Palmer J.M."/>
        </authorList>
    </citation>
    <scope>NUCLEOTIDE SEQUENCE [LARGE SCALE GENOMIC DNA]</scope>
    <source>
        <strain evidence="3 4">DSM 7382</strain>
    </source>
</reference>
<keyword evidence="4" id="KW-1185">Reference proteome</keyword>
<evidence type="ECO:0008006" key="5">
    <source>
        <dbReference type="Google" id="ProtNLM"/>
    </source>
</evidence>
<name>A0AAW0GS33_9APHY</name>
<dbReference type="InterPro" id="IPR032675">
    <property type="entry name" value="LRR_dom_sf"/>
</dbReference>
<keyword evidence="2" id="KW-1133">Transmembrane helix</keyword>
<proteinExistence type="predicted"/>
<feature type="compositionally biased region" description="Low complexity" evidence="1">
    <location>
        <begin position="371"/>
        <end position="387"/>
    </location>
</feature>
<keyword evidence="2" id="KW-0472">Membrane</keyword>
<sequence>MALMYTPTFDQDCVYDTTEATGASRRPSSCLAHLPADILFEIARFLNTFSDRLHFSATSTAIYTKVIPSIYAHIQLQGIPQCESTLTMLKNSPLIARHVQSLVIRPEHRRRSKKREYIRTWDFAHVASVLVTGAAKQMDALQCFVWDGEDTLPDDRMWDTLRRSCPNLKFIGTTFGSFLPSPHSHLFNFRDLKGFSLILREGFYVQHLHIPSRESDPVFNKLWDMLITHSPNLAHLTITGDGSSSEPRDVSRLASAYWPRLQSLNLGNVVINNYSPTSTVPPFLAFLERHARIKSISFNGRPLAAFFGNVSTGPAELALLDAKALPELTEFSGSLEHLRALVARGMNIPNDPNAPLNPNPNNNFNLNNVNNVNNPNNGNANNANAPPTASSPLSHTLHTIKFPTPIQLRDLTPLAISSVLGHMHALRDLTIGFWLQSGYDSNGVLRTIVSSCPALERLDLTCGSKPSFYLESFSRTLRMLTKLTSLSLTIVKVPGDEPMHVGASRIALSNPRLHTFTITYLPPSPSTHFTSPPSLTLDPFHPFSQTSFSSLDSKFYGTIEPLEIGHYELISDPHGIPMSLLCWERKRRTYLPSISTITSMGSLISISLANAARLTLFPPMYGGMIAMGGLGGFSGVSGFVNWMMSLCALTWRSPLYPIAPMFHPLPQIPMQMPLPVPPPPPPAVAPLHAHAFLPHSLPPHISFTLPSLNFLSNLFSFFGLNPGTPAASTRTHKCTSNSTNGMGRGRRWVCELRPSGHPDVPKKAWSEVLLEKGPAGEEARLLAFCAWLLLLAAWGIGRAVW</sequence>
<organism evidence="3 4">
    <name type="scientific">Cerrena zonata</name>
    <dbReference type="NCBI Taxonomy" id="2478898"/>
    <lineage>
        <taxon>Eukaryota</taxon>
        <taxon>Fungi</taxon>
        <taxon>Dikarya</taxon>
        <taxon>Basidiomycota</taxon>
        <taxon>Agaricomycotina</taxon>
        <taxon>Agaricomycetes</taxon>
        <taxon>Polyporales</taxon>
        <taxon>Cerrenaceae</taxon>
        <taxon>Cerrena</taxon>
    </lineage>
</organism>
<feature type="region of interest" description="Disordered" evidence="1">
    <location>
        <begin position="371"/>
        <end position="392"/>
    </location>
</feature>
<dbReference type="AlphaFoldDB" id="A0AAW0GS33"/>
<dbReference type="Proteomes" id="UP001385951">
    <property type="component" value="Unassembled WGS sequence"/>
</dbReference>
<comment type="caution">
    <text evidence="3">The sequence shown here is derived from an EMBL/GenBank/DDBJ whole genome shotgun (WGS) entry which is preliminary data.</text>
</comment>
<evidence type="ECO:0000313" key="4">
    <source>
        <dbReference type="Proteomes" id="UP001385951"/>
    </source>
</evidence>
<keyword evidence="2" id="KW-0812">Transmembrane</keyword>
<evidence type="ECO:0000256" key="1">
    <source>
        <dbReference type="SAM" id="MobiDB-lite"/>
    </source>
</evidence>
<dbReference type="SUPFAM" id="SSF52047">
    <property type="entry name" value="RNI-like"/>
    <property type="match status" value="1"/>
</dbReference>
<evidence type="ECO:0000256" key="2">
    <source>
        <dbReference type="SAM" id="Phobius"/>
    </source>
</evidence>
<feature type="transmembrane region" description="Helical" evidence="2">
    <location>
        <begin position="621"/>
        <end position="642"/>
    </location>
</feature>